<evidence type="ECO:0000313" key="1">
    <source>
        <dbReference type="EMBL" id="KAH3791880.1"/>
    </source>
</evidence>
<name>A0A9D4F8G6_DREPO</name>
<comment type="caution">
    <text evidence="1">The sequence shown here is derived from an EMBL/GenBank/DDBJ whole genome shotgun (WGS) entry which is preliminary data.</text>
</comment>
<evidence type="ECO:0000313" key="2">
    <source>
        <dbReference type="Proteomes" id="UP000828390"/>
    </source>
</evidence>
<reference evidence="1" key="1">
    <citation type="journal article" date="2019" name="bioRxiv">
        <title>The Genome of the Zebra Mussel, Dreissena polymorpha: A Resource for Invasive Species Research.</title>
        <authorList>
            <person name="McCartney M.A."/>
            <person name="Auch B."/>
            <person name="Kono T."/>
            <person name="Mallez S."/>
            <person name="Zhang Y."/>
            <person name="Obille A."/>
            <person name="Becker A."/>
            <person name="Abrahante J.E."/>
            <person name="Garbe J."/>
            <person name="Badalamenti J.P."/>
            <person name="Herman A."/>
            <person name="Mangelson H."/>
            <person name="Liachko I."/>
            <person name="Sullivan S."/>
            <person name="Sone E.D."/>
            <person name="Koren S."/>
            <person name="Silverstein K.A.T."/>
            <person name="Beckman K.B."/>
            <person name="Gohl D.M."/>
        </authorList>
    </citation>
    <scope>NUCLEOTIDE SEQUENCE</scope>
    <source>
        <strain evidence="1">Duluth1</strain>
        <tissue evidence="1">Whole animal</tissue>
    </source>
</reference>
<accession>A0A9D4F8G6</accession>
<dbReference type="EMBL" id="JAIWYP010000007">
    <property type="protein sequence ID" value="KAH3791880.1"/>
    <property type="molecule type" value="Genomic_DNA"/>
</dbReference>
<protein>
    <submittedName>
        <fullName evidence="1">Uncharacterized protein</fullName>
    </submittedName>
</protein>
<dbReference type="AlphaFoldDB" id="A0A9D4F8G6"/>
<dbReference type="Gene3D" id="2.120.10.30">
    <property type="entry name" value="TolB, C-terminal domain"/>
    <property type="match status" value="1"/>
</dbReference>
<organism evidence="1 2">
    <name type="scientific">Dreissena polymorpha</name>
    <name type="common">Zebra mussel</name>
    <name type="synonym">Mytilus polymorpha</name>
    <dbReference type="NCBI Taxonomy" id="45954"/>
    <lineage>
        <taxon>Eukaryota</taxon>
        <taxon>Metazoa</taxon>
        <taxon>Spiralia</taxon>
        <taxon>Lophotrochozoa</taxon>
        <taxon>Mollusca</taxon>
        <taxon>Bivalvia</taxon>
        <taxon>Autobranchia</taxon>
        <taxon>Heteroconchia</taxon>
        <taxon>Euheterodonta</taxon>
        <taxon>Imparidentia</taxon>
        <taxon>Neoheterodontei</taxon>
        <taxon>Myida</taxon>
        <taxon>Dreissenoidea</taxon>
        <taxon>Dreissenidae</taxon>
        <taxon>Dreissena</taxon>
    </lineage>
</organism>
<dbReference type="Proteomes" id="UP000828390">
    <property type="component" value="Unassembled WGS sequence"/>
</dbReference>
<proteinExistence type="predicted"/>
<gene>
    <name evidence="1" type="ORF">DPMN_145371</name>
</gene>
<keyword evidence="2" id="KW-1185">Reference proteome</keyword>
<sequence length="81" mass="9265">MSPTGPSDKIYVTNRTKNKLLTLTTDGTLISTFTDPELSSPQAVHVTPSEQVLVCGNYSNTLRWIVMEEKNWQLWLHRKMD</sequence>
<reference evidence="1" key="2">
    <citation type="submission" date="2020-11" db="EMBL/GenBank/DDBJ databases">
        <authorList>
            <person name="McCartney M.A."/>
            <person name="Auch B."/>
            <person name="Kono T."/>
            <person name="Mallez S."/>
            <person name="Becker A."/>
            <person name="Gohl D.M."/>
            <person name="Silverstein K.A.T."/>
            <person name="Koren S."/>
            <person name="Bechman K.B."/>
            <person name="Herman A."/>
            <person name="Abrahante J.E."/>
            <person name="Garbe J."/>
        </authorList>
    </citation>
    <scope>NUCLEOTIDE SEQUENCE</scope>
    <source>
        <strain evidence="1">Duluth1</strain>
        <tissue evidence="1">Whole animal</tissue>
    </source>
</reference>
<dbReference type="InterPro" id="IPR011042">
    <property type="entry name" value="6-blade_b-propeller_TolB-like"/>
</dbReference>
<dbReference type="SUPFAM" id="SSF101898">
    <property type="entry name" value="NHL repeat"/>
    <property type="match status" value="1"/>
</dbReference>